<dbReference type="Gene3D" id="3.40.50.410">
    <property type="entry name" value="von Willebrand factor, type A domain"/>
    <property type="match status" value="1"/>
</dbReference>
<dbReference type="EMBL" id="SMFT01000003">
    <property type="protein sequence ID" value="TCJ97831.1"/>
    <property type="molecule type" value="Genomic_DNA"/>
</dbReference>
<keyword evidence="2" id="KW-0472">Membrane</keyword>
<dbReference type="Proteomes" id="UP000294702">
    <property type="component" value="Unassembled WGS sequence"/>
</dbReference>
<evidence type="ECO:0000259" key="3">
    <source>
        <dbReference type="PROSITE" id="PS50234"/>
    </source>
</evidence>
<dbReference type="RefSeq" id="WP_132690908.1">
    <property type="nucleotide sequence ID" value="NZ_SMFT01000003.1"/>
</dbReference>
<dbReference type="OrthoDB" id="5670502at2"/>
<dbReference type="InterPro" id="IPR002035">
    <property type="entry name" value="VWF_A"/>
</dbReference>
<dbReference type="InterPro" id="IPR036465">
    <property type="entry name" value="vWFA_dom_sf"/>
</dbReference>
<accession>A0A4R1G2D0</accession>
<keyword evidence="2" id="KW-0812">Transmembrane</keyword>
<evidence type="ECO:0000256" key="2">
    <source>
        <dbReference type="SAM" id="Phobius"/>
    </source>
</evidence>
<dbReference type="AlphaFoldDB" id="A0A4R1G2D0"/>
<feature type="transmembrane region" description="Helical" evidence="2">
    <location>
        <begin position="21"/>
        <end position="42"/>
    </location>
</feature>
<protein>
    <submittedName>
        <fullName evidence="4">Tight adherence protein G</fullName>
    </submittedName>
</protein>
<name>A0A4R1G2D0_9PAST</name>
<gene>
    <name evidence="4" type="ORF">EV694_1420</name>
</gene>
<keyword evidence="2" id="KW-1133">Transmembrane helix</keyword>
<evidence type="ECO:0000256" key="1">
    <source>
        <dbReference type="SAM" id="MobiDB-lite"/>
    </source>
</evidence>
<proteinExistence type="predicted"/>
<dbReference type="SUPFAM" id="SSF53300">
    <property type="entry name" value="vWA-like"/>
    <property type="match status" value="1"/>
</dbReference>
<comment type="caution">
    <text evidence="4">The sequence shown here is derived from an EMBL/GenBank/DDBJ whole genome shotgun (WGS) entry which is preliminary data.</text>
</comment>
<evidence type="ECO:0000313" key="4">
    <source>
        <dbReference type="EMBL" id="TCJ97831.1"/>
    </source>
</evidence>
<feature type="region of interest" description="Disordered" evidence="1">
    <location>
        <begin position="69"/>
        <end position="89"/>
    </location>
</feature>
<keyword evidence="5" id="KW-1185">Reference proteome</keyword>
<sequence length="528" mass="59750">MITLKKSLILRVVTFYKCQSGVYGIMMAVMSFVLIGIIALAVDGSGILLDKARFVQGMEQAGLALVTENNQNRNANNSHSDVSRQSVTKKDEQQFGTKLAAQQDKRNQEIIRGLVRSYYLPNTYLANGEDAITDRYQYYCARVRNNKGELLKSVACELSGDFDRPSWIYLGKNKGFSLTFAETVNIDSGSIFVQKEIGEKYPIDIMLVTDLTGSMDEYINGVKKITSLRNVVGSISNTILNSPDQSPYNRMGFVAFSFGAQQTQNIRKCYFPYIINKDRNSALWEYMTKTMDNNTSDWILSEYIMDFNKLVNYSASINKIDTFVGKDIEDYPSFNKDGRCLYYNSNRNTTSFWYTQGKNSNLVRDFNALRPGGATLTSSGLLIGANLLMNKNENYKVSTSELATNTKRFLIVLSDGLDQISARVESAYGIKLEVTNKLLNLGACDRIRQRIDSLQDNKYPKQDTVIAFVAFGYELSIADRDSYNAWIKCVKQENYYEAKNEAELLETFQNILGINEEVGRSLNQRPNF</sequence>
<organism evidence="4 5">
    <name type="scientific">Volucribacter psittacicida</name>
    <dbReference type="NCBI Taxonomy" id="203482"/>
    <lineage>
        <taxon>Bacteria</taxon>
        <taxon>Pseudomonadati</taxon>
        <taxon>Pseudomonadota</taxon>
        <taxon>Gammaproteobacteria</taxon>
        <taxon>Pasteurellales</taxon>
        <taxon>Pasteurellaceae</taxon>
        <taxon>Volucribacter</taxon>
    </lineage>
</organism>
<dbReference type="PROSITE" id="PS50234">
    <property type="entry name" value="VWFA"/>
    <property type="match status" value="1"/>
</dbReference>
<evidence type="ECO:0000313" key="5">
    <source>
        <dbReference type="Proteomes" id="UP000294702"/>
    </source>
</evidence>
<feature type="domain" description="VWFA" evidence="3">
    <location>
        <begin position="204"/>
        <end position="511"/>
    </location>
</feature>
<reference evidence="4 5" key="1">
    <citation type="submission" date="2019-03" db="EMBL/GenBank/DDBJ databases">
        <title>Genomic Encyclopedia of Type Strains, Phase IV (KMG-IV): sequencing the most valuable type-strain genomes for metagenomic binning, comparative biology and taxonomic classification.</title>
        <authorList>
            <person name="Goeker M."/>
        </authorList>
    </citation>
    <scope>NUCLEOTIDE SEQUENCE [LARGE SCALE GENOMIC DNA]</scope>
    <source>
        <strain evidence="4 5">DSM 15534</strain>
    </source>
</reference>